<protein>
    <recommendedName>
        <fullName evidence="8">Major facilitator superfamily (MFS) profile domain-containing protein</fullName>
    </recommendedName>
</protein>
<feature type="transmembrane region" description="Helical" evidence="5">
    <location>
        <begin position="15"/>
        <end position="34"/>
    </location>
</feature>
<evidence type="ECO:0000313" key="6">
    <source>
        <dbReference type="EMBL" id="TMS36854.1"/>
    </source>
</evidence>
<feature type="transmembrane region" description="Helical" evidence="5">
    <location>
        <begin position="365"/>
        <end position="386"/>
    </location>
</feature>
<proteinExistence type="predicted"/>
<dbReference type="PANTHER" id="PTHR10924">
    <property type="entry name" value="MAJOR FACILITATOR SUPERFAMILY PROTEIN-RELATED"/>
    <property type="match status" value="1"/>
</dbReference>
<organism evidence="6 7">
    <name type="scientific">Steinernema carpocapsae</name>
    <name type="common">Entomopathogenic nematode</name>
    <dbReference type="NCBI Taxonomy" id="34508"/>
    <lineage>
        <taxon>Eukaryota</taxon>
        <taxon>Metazoa</taxon>
        <taxon>Ecdysozoa</taxon>
        <taxon>Nematoda</taxon>
        <taxon>Chromadorea</taxon>
        <taxon>Rhabditida</taxon>
        <taxon>Tylenchina</taxon>
        <taxon>Panagrolaimomorpha</taxon>
        <taxon>Strongyloidoidea</taxon>
        <taxon>Steinernematidae</taxon>
        <taxon>Steinernema</taxon>
    </lineage>
</organism>
<feature type="transmembrane region" description="Helical" evidence="5">
    <location>
        <begin position="236"/>
        <end position="254"/>
    </location>
</feature>
<dbReference type="OrthoDB" id="422206at2759"/>
<accession>A0A4U8UV58</accession>
<feature type="transmembrane region" description="Helical" evidence="5">
    <location>
        <begin position="180"/>
        <end position="201"/>
    </location>
</feature>
<reference evidence="6 7" key="2">
    <citation type="journal article" date="2019" name="G3 (Bethesda)">
        <title>Hybrid Assembly of the Genome of the Entomopathogenic Nematode Steinernema carpocapsae Identifies the X-Chromosome.</title>
        <authorList>
            <person name="Serra L."/>
            <person name="Macchietto M."/>
            <person name="Macias-Munoz A."/>
            <person name="McGill C.J."/>
            <person name="Rodriguez I.M."/>
            <person name="Rodriguez B."/>
            <person name="Murad R."/>
            <person name="Mortazavi A."/>
        </authorList>
    </citation>
    <scope>NUCLEOTIDE SEQUENCE [LARGE SCALE GENOMIC DNA]</scope>
    <source>
        <strain evidence="6 7">ALL</strain>
    </source>
</reference>
<feature type="transmembrane region" description="Helical" evidence="5">
    <location>
        <begin position="305"/>
        <end position="323"/>
    </location>
</feature>
<dbReference type="AlphaFoldDB" id="A0A4U8UV58"/>
<evidence type="ECO:0000256" key="1">
    <source>
        <dbReference type="ARBA" id="ARBA00004141"/>
    </source>
</evidence>
<keyword evidence="4 5" id="KW-0472">Membrane</keyword>
<dbReference type="InterPro" id="IPR036259">
    <property type="entry name" value="MFS_trans_sf"/>
</dbReference>
<evidence type="ECO:0000256" key="3">
    <source>
        <dbReference type="ARBA" id="ARBA00022989"/>
    </source>
</evidence>
<name>A0A4U8UV58_STECR</name>
<dbReference type="InterPro" id="IPR049680">
    <property type="entry name" value="FLVCR1-2_SLC49-like"/>
</dbReference>
<dbReference type="PANTHER" id="PTHR10924:SF30">
    <property type="entry name" value="MFS DOMAIN-CONTAINING PROTEIN"/>
    <property type="match status" value="1"/>
</dbReference>
<keyword evidence="7" id="KW-1185">Reference proteome</keyword>
<evidence type="ECO:0000313" key="7">
    <source>
        <dbReference type="Proteomes" id="UP000298663"/>
    </source>
</evidence>
<feature type="transmembrane region" description="Helical" evidence="5">
    <location>
        <begin position="111"/>
        <end position="131"/>
    </location>
</feature>
<feature type="transmembrane region" description="Helical" evidence="5">
    <location>
        <begin position="81"/>
        <end position="99"/>
    </location>
</feature>
<dbReference type="CDD" id="cd17399">
    <property type="entry name" value="MFS_MFSD7"/>
    <property type="match status" value="1"/>
</dbReference>
<evidence type="ECO:0000256" key="2">
    <source>
        <dbReference type="ARBA" id="ARBA00022692"/>
    </source>
</evidence>
<comment type="caution">
    <text evidence="6">The sequence shown here is derived from an EMBL/GenBank/DDBJ whole genome shotgun (WGS) entry which is preliminary data.</text>
</comment>
<dbReference type="Pfam" id="PF07690">
    <property type="entry name" value="MFS_1"/>
    <property type="match status" value="1"/>
</dbReference>
<dbReference type="InterPro" id="IPR011701">
    <property type="entry name" value="MFS"/>
</dbReference>
<evidence type="ECO:0000256" key="5">
    <source>
        <dbReference type="SAM" id="Phobius"/>
    </source>
</evidence>
<sequence length="469" mass="50879">MEAVTSEYRHYKRRWIVLVAVCFVNFSNAMTWITYAPVTFDTNDFYGDDNAATYLNAVFMICSIPFGFVAMWSVDRFGVRPGCLLGAWVNLLGNLLRVLSSFDFLSKGGKFALVMTGQILAACAQPFIMYLPTKMSALWFPESQRALSNTLASMSNPLGIAAMYSISPACFSGIDGSKAFLLLNGVCAAVALVTAVVSLGVTSSVPPTPASASAGNEKKTYNFFTDLSFALKTKSFVVLTIALGGGVGLFNALYNNLQPSLCVKGYSETFSGLMGSLLIVSGLIGSAISGVYVDKSKKFTETMKISFLIAGIGASSLAIAFQFEGKEWWVALSIASFGAFGFAIYPIGLELGVEATYPVAEATSSGLIIMSGQIQGVAYVFLTAAFNRPASTKDMRVQTCSKSTDPSEVPSWYWSSVAWNVCIVVLVIFFTVLFFPRYRRVEYERARQLEILNEATEGRLEVNNIEDVD</sequence>
<evidence type="ECO:0000256" key="4">
    <source>
        <dbReference type="ARBA" id="ARBA00023136"/>
    </source>
</evidence>
<evidence type="ECO:0008006" key="8">
    <source>
        <dbReference type="Google" id="ProtNLM"/>
    </source>
</evidence>
<dbReference type="EMBL" id="AZBU02000001">
    <property type="protein sequence ID" value="TMS36854.1"/>
    <property type="molecule type" value="Genomic_DNA"/>
</dbReference>
<comment type="subcellular location">
    <subcellularLocation>
        <location evidence="1">Membrane</location>
        <topology evidence="1">Multi-pass membrane protein</topology>
    </subcellularLocation>
</comment>
<feature type="transmembrane region" description="Helical" evidence="5">
    <location>
        <begin position="54"/>
        <end position="74"/>
    </location>
</feature>
<keyword evidence="2 5" id="KW-0812">Transmembrane</keyword>
<dbReference type="GO" id="GO:0022857">
    <property type="term" value="F:transmembrane transporter activity"/>
    <property type="evidence" value="ECO:0007669"/>
    <property type="project" value="InterPro"/>
</dbReference>
<feature type="transmembrane region" description="Helical" evidence="5">
    <location>
        <begin position="151"/>
        <end position="174"/>
    </location>
</feature>
<dbReference type="Proteomes" id="UP000298663">
    <property type="component" value="Unassembled WGS sequence"/>
</dbReference>
<reference evidence="6 7" key="1">
    <citation type="journal article" date="2015" name="Genome Biol.">
        <title>Comparative genomics of Steinernema reveals deeply conserved gene regulatory networks.</title>
        <authorList>
            <person name="Dillman A.R."/>
            <person name="Macchietto M."/>
            <person name="Porter C.F."/>
            <person name="Rogers A."/>
            <person name="Williams B."/>
            <person name="Antoshechkin I."/>
            <person name="Lee M.M."/>
            <person name="Goodwin Z."/>
            <person name="Lu X."/>
            <person name="Lewis E.E."/>
            <person name="Goodrich-Blair H."/>
            <person name="Stock S.P."/>
            <person name="Adams B.J."/>
            <person name="Sternberg P.W."/>
            <person name="Mortazavi A."/>
        </authorList>
    </citation>
    <scope>NUCLEOTIDE SEQUENCE [LARGE SCALE GENOMIC DNA]</scope>
    <source>
        <strain evidence="6 7">ALL</strain>
    </source>
</reference>
<dbReference type="SUPFAM" id="SSF103473">
    <property type="entry name" value="MFS general substrate transporter"/>
    <property type="match status" value="1"/>
</dbReference>
<feature type="transmembrane region" description="Helical" evidence="5">
    <location>
        <begin position="274"/>
        <end position="293"/>
    </location>
</feature>
<feature type="transmembrane region" description="Helical" evidence="5">
    <location>
        <begin position="329"/>
        <end position="353"/>
    </location>
</feature>
<keyword evidence="3 5" id="KW-1133">Transmembrane helix</keyword>
<dbReference type="STRING" id="34508.A0A4U8UV58"/>
<gene>
    <name evidence="6" type="ORF">L596_003928</name>
</gene>
<dbReference type="GO" id="GO:0016020">
    <property type="term" value="C:membrane"/>
    <property type="evidence" value="ECO:0007669"/>
    <property type="project" value="UniProtKB-SubCell"/>
</dbReference>
<feature type="transmembrane region" description="Helical" evidence="5">
    <location>
        <begin position="412"/>
        <end position="435"/>
    </location>
</feature>
<dbReference type="Gene3D" id="1.20.1250.20">
    <property type="entry name" value="MFS general substrate transporter like domains"/>
    <property type="match status" value="2"/>
</dbReference>